<dbReference type="RefSeq" id="WP_390262217.1">
    <property type="nucleotide sequence ID" value="NZ_JBHUGH010000009.1"/>
</dbReference>
<feature type="transmembrane region" description="Helical" evidence="6">
    <location>
        <begin position="32"/>
        <end position="49"/>
    </location>
</feature>
<evidence type="ECO:0000256" key="3">
    <source>
        <dbReference type="ARBA" id="ARBA00022692"/>
    </source>
</evidence>
<dbReference type="Gene3D" id="1.20.120.1220">
    <property type="match status" value="1"/>
</dbReference>
<keyword evidence="3 6" id="KW-0812">Transmembrane</keyword>
<keyword evidence="9" id="KW-1185">Reference proteome</keyword>
<comment type="subcellular location">
    <subcellularLocation>
        <location evidence="1">Cell membrane</location>
        <topology evidence="1">Multi-pass membrane protein</topology>
    </subcellularLocation>
</comment>
<feature type="transmembrane region" description="Helical" evidence="6">
    <location>
        <begin position="55"/>
        <end position="78"/>
    </location>
</feature>
<evidence type="ECO:0000313" key="8">
    <source>
        <dbReference type="EMBL" id="MFD1913037.1"/>
    </source>
</evidence>
<sequence length="165" mass="17067">MPDPATLSFVVFATLTGLAAASDLWRLRIPNRIVLGLVAGYLVLLPWHLGSWGDVAAAMAAAGAVLVAGIVGFARGWFGGGDAKLAAAIALWLGPAALLPFLVTTAVLGGVLAFGVICLRPMSVAGAGFLPRWLWQSNQLPYGAALVPAALWHFPQGAWAAGWLI</sequence>
<evidence type="ECO:0000256" key="2">
    <source>
        <dbReference type="ARBA" id="ARBA00022475"/>
    </source>
</evidence>
<organism evidence="8 9">
    <name type="scientific">Halodurantibacterium flavum</name>
    <dbReference type="NCBI Taxonomy" id="1382802"/>
    <lineage>
        <taxon>Bacteria</taxon>
        <taxon>Pseudomonadati</taxon>
        <taxon>Pseudomonadota</taxon>
        <taxon>Alphaproteobacteria</taxon>
        <taxon>Rhodobacterales</taxon>
        <taxon>Paracoccaceae</taxon>
        <taxon>Halodurantibacterium</taxon>
    </lineage>
</organism>
<evidence type="ECO:0000256" key="4">
    <source>
        <dbReference type="ARBA" id="ARBA00022989"/>
    </source>
</evidence>
<comment type="caution">
    <text evidence="8">The sequence shown here is derived from an EMBL/GenBank/DDBJ whole genome shotgun (WGS) entry which is preliminary data.</text>
</comment>
<feature type="transmembrane region" description="Helical" evidence="6">
    <location>
        <begin position="85"/>
        <end position="103"/>
    </location>
</feature>
<keyword evidence="4 6" id="KW-1133">Transmembrane helix</keyword>
<evidence type="ECO:0000256" key="6">
    <source>
        <dbReference type="SAM" id="Phobius"/>
    </source>
</evidence>
<dbReference type="InterPro" id="IPR052218">
    <property type="entry name" value="Preflagellin_Peptidase"/>
</dbReference>
<keyword evidence="5 6" id="KW-0472">Membrane</keyword>
<dbReference type="Pfam" id="PF01478">
    <property type="entry name" value="Peptidase_A24"/>
    <property type="match status" value="1"/>
</dbReference>
<dbReference type="PANTHER" id="PTHR36506:SF1">
    <property type="entry name" value="PREFLAGELLIN PEPTIDASE"/>
    <property type="match status" value="1"/>
</dbReference>
<evidence type="ECO:0000313" key="9">
    <source>
        <dbReference type="Proteomes" id="UP001597353"/>
    </source>
</evidence>
<evidence type="ECO:0000256" key="1">
    <source>
        <dbReference type="ARBA" id="ARBA00004651"/>
    </source>
</evidence>
<evidence type="ECO:0000259" key="7">
    <source>
        <dbReference type="Pfam" id="PF01478"/>
    </source>
</evidence>
<dbReference type="InterPro" id="IPR000045">
    <property type="entry name" value="Prepilin_IV_endopep_pep"/>
</dbReference>
<dbReference type="EMBL" id="JBHUGH010000009">
    <property type="protein sequence ID" value="MFD1913037.1"/>
    <property type="molecule type" value="Genomic_DNA"/>
</dbReference>
<feature type="domain" description="Prepilin type IV endopeptidase peptidase" evidence="7">
    <location>
        <begin position="11"/>
        <end position="113"/>
    </location>
</feature>
<dbReference type="PANTHER" id="PTHR36506">
    <property type="entry name" value="PREFLAGELLIN PEPTIDASE"/>
    <property type="match status" value="1"/>
</dbReference>
<reference evidence="9" key="1">
    <citation type="journal article" date="2019" name="Int. J. Syst. Evol. Microbiol.">
        <title>The Global Catalogue of Microorganisms (GCM) 10K type strain sequencing project: providing services to taxonomists for standard genome sequencing and annotation.</title>
        <authorList>
            <consortium name="The Broad Institute Genomics Platform"/>
            <consortium name="The Broad Institute Genome Sequencing Center for Infectious Disease"/>
            <person name="Wu L."/>
            <person name="Ma J."/>
        </authorList>
    </citation>
    <scope>NUCLEOTIDE SEQUENCE [LARGE SCALE GENOMIC DNA]</scope>
    <source>
        <strain evidence="9">CGMCC 4.7242</strain>
    </source>
</reference>
<evidence type="ECO:0000256" key="5">
    <source>
        <dbReference type="ARBA" id="ARBA00023136"/>
    </source>
</evidence>
<gene>
    <name evidence="8" type="ORF">ACFSGJ_12520</name>
</gene>
<protein>
    <submittedName>
        <fullName evidence="8">Prepilin peptidase</fullName>
    </submittedName>
</protein>
<keyword evidence="2" id="KW-1003">Cell membrane</keyword>
<feature type="transmembrane region" description="Helical" evidence="6">
    <location>
        <begin position="6"/>
        <end position="25"/>
    </location>
</feature>
<accession>A0ABW4S689</accession>
<proteinExistence type="predicted"/>
<name>A0ABW4S689_9RHOB</name>
<dbReference type="Proteomes" id="UP001597353">
    <property type="component" value="Unassembled WGS sequence"/>
</dbReference>